<evidence type="ECO:0000313" key="2">
    <source>
        <dbReference type="Proteomes" id="UP001054945"/>
    </source>
</evidence>
<name>A0AAV4PYM1_CAEEX</name>
<dbReference type="Proteomes" id="UP001054945">
    <property type="component" value="Unassembled WGS sequence"/>
</dbReference>
<dbReference type="AlphaFoldDB" id="A0AAV4PYM1"/>
<proteinExistence type="predicted"/>
<organism evidence="1 2">
    <name type="scientific">Caerostris extrusa</name>
    <name type="common">Bark spider</name>
    <name type="synonym">Caerostris bankana</name>
    <dbReference type="NCBI Taxonomy" id="172846"/>
    <lineage>
        <taxon>Eukaryota</taxon>
        <taxon>Metazoa</taxon>
        <taxon>Ecdysozoa</taxon>
        <taxon>Arthropoda</taxon>
        <taxon>Chelicerata</taxon>
        <taxon>Arachnida</taxon>
        <taxon>Araneae</taxon>
        <taxon>Araneomorphae</taxon>
        <taxon>Entelegynae</taxon>
        <taxon>Araneoidea</taxon>
        <taxon>Araneidae</taxon>
        <taxon>Caerostris</taxon>
    </lineage>
</organism>
<reference evidence="1 2" key="1">
    <citation type="submission" date="2021-06" db="EMBL/GenBank/DDBJ databases">
        <title>Caerostris extrusa draft genome.</title>
        <authorList>
            <person name="Kono N."/>
            <person name="Arakawa K."/>
        </authorList>
    </citation>
    <scope>NUCLEOTIDE SEQUENCE [LARGE SCALE GENOMIC DNA]</scope>
</reference>
<dbReference type="EMBL" id="BPLR01005287">
    <property type="protein sequence ID" value="GIY01242.1"/>
    <property type="molecule type" value="Genomic_DNA"/>
</dbReference>
<accession>A0AAV4PYM1</accession>
<gene>
    <name evidence="1" type="ORF">CEXT_312271</name>
</gene>
<sequence>MIRWGFRRQAYLTRFMALGEILGTKLEAGKTVSCIVLQACWIANECCKWLIDKESNCNSSVFYCALFTSVLRNV</sequence>
<keyword evidence="2" id="KW-1185">Reference proteome</keyword>
<evidence type="ECO:0000313" key="1">
    <source>
        <dbReference type="EMBL" id="GIY01242.1"/>
    </source>
</evidence>
<protein>
    <submittedName>
        <fullName evidence="1">Uncharacterized protein</fullName>
    </submittedName>
</protein>
<feature type="non-terminal residue" evidence="1">
    <location>
        <position position="74"/>
    </location>
</feature>
<comment type="caution">
    <text evidence="1">The sequence shown here is derived from an EMBL/GenBank/DDBJ whole genome shotgun (WGS) entry which is preliminary data.</text>
</comment>